<dbReference type="AlphaFoldDB" id="A0A0M6WYJ1"/>
<dbReference type="Gene3D" id="3.60.21.10">
    <property type="match status" value="1"/>
</dbReference>
<dbReference type="GO" id="GO:0016020">
    <property type="term" value="C:membrane"/>
    <property type="evidence" value="ECO:0007669"/>
    <property type="project" value="GOC"/>
</dbReference>
<dbReference type="RefSeq" id="WP_055062648.1">
    <property type="nucleotide sequence ID" value="NZ_CVRQ01000053.1"/>
</dbReference>
<name>A0A0M6WYJ1_9FIRM</name>
<keyword evidence="3" id="KW-0472">Membrane</keyword>
<evidence type="ECO:0000313" key="6">
    <source>
        <dbReference type="Proteomes" id="UP000049472"/>
    </source>
</evidence>
<organism evidence="5 6">
    <name type="scientific">Agathobacter rectalis</name>
    <dbReference type="NCBI Taxonomy" id="39491"/>
    <lineage>
        <taxon>Bacteria</taxon>
        <taxon>Bacillati</taxon>
        <taxon>Bacillota</taxon>
        <taxon>Clostridia</taxon>
        <taxon>Lachnospirales</taxon>
        <taxon>Lachnospiraceae</taxon>
        <taxon>Agathobacter</taxon>
    </lineage>
</organism>
<dbReference type="InterPro" id="IPR004843">
    <property type="entry name" value="Calcineurin-like_PHP"/>
</dbReference>
<dbReference type="GO" id="GO:0046872">
    <property type="term" value="F:metal ion binding"/>
    <property type="evidence" value="ECO:0007669"/>
    <property type="project" value="UniProtKB-KW"/>
</dbReference>
<proteinExistence type="predicted"/>
<keyword evidence="3" id="KW-0812">Transmembrane</keyword>
<feature type="transmembrane region" description="Helical" evidence="3">
    <location>
        <begin position="12"/>
        <end position="32"/>
    </location>
</feature>
<evidence type="ECO:0000256" key="3">
    <source>
        <dbReference type="SAM" id="Phobius"/>
    </source>
</evidence>
<dbReference type="PANTHER" id="PTHR31302:SF31">
    <property type="entry name" value="PHOSPHODIESTERASE YAEI"/>
    <property type="match status" value="1"/>
</dbReference>
<dbReference type="InterPro" id="IPR051158">
    <property type="entry name" value="Metallophosphoesterase_sf"/>
</dbReference>
<protein>
    <submittedName>
        <fullName evidence="5">Phosphoesterase</fullName>
    </submittedName>
</protein>
<keyword evidence="2" id="KW-0378">Hydrolase</keyword>
<dbReference type="GO" id="GO:0009245">
    <property type="term" value="P:lipid A biosynthetic process"/>
    <property type="evidence" value="ECO:0007669"/>
    <property type="project" value="TreeGrafter"/>
</dbReference>
<gene>
    <name evidence="5" type="ORF">T1815_27731</name>
</gene>
<sequence>MKQHKFLKITISLILLVALITVASIFLSYNVLTVRTFSYETDKAVDPVRAVVISDLHEHEFGKDNVKLVEKIREQEPDIILMVGDFVNQDSTESTVVVKLVEQLSKLAPVCYSLGNHEESYMAKTDWKFPKEIEKAGAHFLDKEYVDMDIRGTKLRIGGMFSYAFGADGKDSAAAAPEDVKKFLMDFQDTERLKIMMAHRPDSFIFGDAASVWDVDLVVSGHDHGGQVVVPFAGGVFGGDQGYFPKYVHGMYEKDRLHLFVSSGLGSANEPLPRVNNLPEVAVVEIEKSTQT</sequence>
<accession>A0A0M6WYJ1</accession>
<evidence type="ECO:0000259" key="4">
    <source>
        <dbReference type="Pfam" id="PF00149"/>
    </source>
</evidence>
<evidence type="ECO:0000313" key="5">
    <source>
        <dbReference type="EMBL" id="CRL41767.1"/>
    </source>
</evidence>
<reference evidence="6" key="1">
    <citation type="submission" date="2015-05" db="EMBL/GenBank/DDBJ databases">
        <authorList>
            <consortium name="Pathogen Informatics"/>
        </authorList>
    </citation>
    <scope>NUCLEOTIDE SEQUENCE [LARGE SCALE GENOMIC DNA]</scope>
    <source>
        <strain evidence="6">T1-815</strain>
    </source>
</reference>
<feature type="domain" description="Calcineurin-like phosphoesterase" evidence="4">
    <location>
        <begin position="49"/>
        <end position="225"/>
    </location>
</feature>
<keyword evidence="6" id="KW-1185">Reference proteome</keyword>
<dbReference type="EMBL" id="CVRQ01000053">
    <property type="protein sequence ID" value="CRL41767.1"/>
    <property type="molecule type" value="Genomic_DNA"/>
</dbReference>
<dbReference type="SUPFAM" id="SSF56300">
    <property type="entry name" value="Metallo-dependent phosphatases"/>
    <property type="match status" value="1"/>
</dbReference>
<evidence type="ECO:0000256" key="2">
    <source>
        <dbReference type="ARBA" id="ARBA00022801"/>
    </source>
</evidence>
<dbReference type="Proteomes" id="UP000049472">
    <property type="component" value="Unassembled WGS sequence"/>
</dbReference>
<dbReference type="PANTHER" id="PTHR31302">
    <property type="entry name" value="TRANSMEMBRANE PROTEIN WITH METALLOPHOSPHOESTERASE DOMAIN-RELATED"/>
    <property type="match status" value="1"/>
</dbReference>
<dbReference type="GO" id="GO:0008758">
    <property type="term" value="F:UDP-2,3-diacylglucosamine hydrolase activity"/>
    <property type="evidence" value="ECO:0007669"/>
    <property type="project" value="TreeGrafter"/>
</dbReference>
<evidence type="ECO:0000256" key="1">
    <source>
        <dbReference type="ARBA" id="ARBA00022723"/>
    </source>
</evidence>
<dbReference type="Pfam" id="PF00149">
    <property type="entry name" value="Metallophos"/>
    <property type="match status" value="1"/>
</dbReference>
<keyword evidence="1" id="KW-0479">Metal-binding</keyword>
<dbReference type="InterPro" id="IPR029052">
    <property type="entry name" value="Metallo-depent_PP-like"/>
</dbReference>
<keyword evidence="3" id="KW-1133">Transmembrane helix</keyword>